<dbReference type="InterPro" id="IPR005303">
    <property type="entry name" value="MOCOS_middle"/>
</dbReference>
<accession>L8GY21</accession>
<dbReference type="EMBL" id="KB007966">
    <property type="protein sequence ID" value="ELR17900.1"/>
    <property type="molecule type" value="Genomic_DNA"/>
</dbReference>
<gene>
    <name evidence="2" type="ORF">ACA1_206370</name>
</gene>
<name>L8GY21_ACACF</name>
<dbReference type="Pfam" id="PF03473">
    <property type="entry name" value="MOSC"/>
    <property type="match status" value="1"/>
</dbReference>
<dbReference type="GO" id="GO:0030151">
    <property type="term" value="F:molybdenum ion binding"/>
    <property type="evidence" value="ECO:0007669"/>
    <property type="project" value="InterPro"/>
</dbReference>
<dbReference type="Proteomes" id="UP000011083">
    <property type="component" value="Unassembled WGS sequence"/>
</dbReference>
<dbReference type="AlphaFoldDB" id="L8GY21"/>
<evidence type="ECO:0000313" key="2">
    <source>
        <dbReference type="EMBL" id="ELR17900.1"/>
    </source>
</evidence>
<keyword evidence="3" id="KW-1185">Reference proteome</keyword>
<dbReference type="RefSeq" id="XP_004339916.1">
    <property type="nucleotide sequence ID" value="XM_004339868.1"/>
</dbReference>
<dbReference type="InterPro" id="IPR005302">
    <property type="entry name" value="MoCF_Sase_C"/>
</dbReference>
<dbReference type="SUPFAM" id="SSF141673">
    <property type="entry name" value="MOSC N-terminal domain-like"/>
    <property type="match status" value="1"/>
</dbReference>
<evidence type="ECO:0000259" key="1">
    <source>
        <dbReference type="PROSITE" id="PS51340"/>
    </source>
</evidence>
<dbReference type="PANTHER" id="PTHR14237">
    <property type="entry name" value="MOLYBDOPTERIN COFACTOR SULFURASE MOSC"/>
    <property type="match status" value="1"/>
</dbReference>
<dbReference type="GO" id="GO:0003824">
    <property type="term" value="F:catalytic activity"/>
    <property type="evidence" value="ECO:0007669"/>
    <property type="project" value="InterPro"/>
</dbReference>
<dbReference type="GeneID" id="14918682"/>
<dbReference type="VEuPathDB" id="AmoebaDB:ACA1_206370"/>
<sequence length="313" mass="35409">MGNQAPTATGKVEVTGLWVYPVKSCRGIALDEARLNKYGFEHDREWMVVTEQARDNLRSFVTLRQIPRMALVVPRFEDEHLCLDAPGMDTLRIPLAYSAEHDKADHEQVRLWSATVPVVDEGAEAAQWLSTFLKKPLRSLTLRLVRMTKDFSRRVDPDWSVPGVESITSLTDCQPFLVVSQESLDDLVARVEQIASENGEEAVHITMDRFRPNIVVRGAGKPFAEDFWRKLKIGGVEFHVAQPCDRCMLPRVDPVLGELGKHEPTRSLTTFRTRNGKQYFGQYLLHTSYTGSIKTGQEVEVVEQADESNLDTL</sequence>
<dbReference type="OrthoDB" id="17255at2759"/>
<dbReference type="GO" id="GO:0030170">
    <property type="term" value="F:pyridoxal phosphate binding"/>
    <property type="evidence" value="ECO:0007669"/>
    <property type="project" value="InterPro"/>
</dbReference>
<dbReference type="OMA" id="CCPLMIL"/>
<proteinExistence type="predicted"/>
<dbReference type="STRING" id="1257118.L8GY21"/>
<feature type="domain" description="MOSC" evidence="1">
    <location>
        <begin position="149"/>
        <end position="302"/>
    </location>
</feature>
<dbReference type="InterPro" id="IPR011037">
    <property type="entry name" value="Pyrv_Knase-like_insert_dom_sf"/>
</dbReference>
<dbReference type="Pfam" id="PF03476">
    <property type="entry name" value="MOSC_N"/>
    <property type="match status" value="1"/>
</dbReference>
<dbReference type="KEGG" id="acan:ACA1_206370"/>
<reference evidence="2 3" key="1">
    <citation type="journal article" date="2013" name="Genome Biol.">
        <title>Genome of Acanthamoeba castellanii highlights extensive lateral gene transfer and early evolution of tyrosine kinase signaling.</title>
        <authorList>
            <person name="Clarke M."/>
            <person name="Lohan A.J."/>
            <person name="Liu B."/>
            <person name="Lagkouvardos I."/>
            <person name="Roy S."/>
            <person name="Zafar N."/>
            <person name="Bertelli C."/>
            <person name="Schilde C."/>
            <person name="Kianianmomeni A."/>
            <person name="Burglin T.R."/>
            <person name="Frech C."/>
            <person name="Turcotte B."/>
            <person name="Kopec K.O."/>
            <person name="Synnott J.M."/>
            <person name="Choo C."/>
            <person name="Paponov I."/>
            <person name="Finkler A."/>
            <person name="Soon Heng Tan C."/>
            <person name="Hutchins A.P."/>
            <person name="Weinmeier T."/>
            <person name="Rattei T."/>
            <person name="Chu J.S."/>
            <person name="Gimenez G."/>
            <person name="Irimia M."/>
            <person name="Rigden D.J."/>
            <person name="Fitzpatrick D.A."/>
            <person name="Lorenzo-Morales J."/>
            <person name="Bateman A."/>
            <person name="Chiu C.H."/>
            <person name="Tang P."/>
            <person name="Hegemann P."/>
            <person name="Fromm H."/>
            <person name="Raoult D."/>
            <person name="Greub G."/>
            <person name="Miranda-Saavedra D."/>
            <person name="Chen N."/>
            <person name="Nash P."/>
            <person name="Ginger M.L."/>
            <person name="Horn M."/>
            <person name="Schaap P."/>
            <person name="Caler L."/>
            <person name="Loftus B."/>
        </authorList>
    </citation>
    <scope>NUCLEOTIDE SEQUENCE [LARGE SCALE GENOMIC DNA]</scope>
    <source>
        <strain evidence="2 3">Neff</strain>
    </source>
</reference>
<dbReference type="SUPFAM" id="SSF50800">
    <property type="entry name" value="PK beta-barrel domain-like"/>
    <property type="match status" value="1"/>
</dbReference>
<dbReference type="PROSITE" id="PS51340">
    <property type="entry name" value="MOSC"/>
    <property type="match status" value="1"/>
</dbReference>
<organism evidence="2 3">
    <name type="scientific">Acanthamoeba castellanii (strain ATCC 30010 / Neff)</name>
    <dbReference type="NCBI Taxonomy" id="1257118"/>
    <lineage>
        <taxon>Eukaryota</taxon>
        <taxon>Amoebozoa</taxon>
        <taxon>Discosea</taxon>
        <taxon>Longamoebia</taxon>
        <taxon>Centramoebida</taxon>
        <taxon>Acanthamoebidae</taxon>
        <taxon>Acanthamoeba</taxon>
    </lineage>
</organism>
<dbReference type="PANTHER" id="PTHR14237:SF19">
    <property type="entry name" value="MITOCHONDRIAL AMIDOXIME REDUCING COMPONENT 1"/>
    <property type="match status" value="1"/>
</dbReference>
<protein>
    <submittedName>
        <fullName evidence="2">Molybdenum cofactor sulfuraselike protein 1, putative</fullName>
    </submittedName>
</protein>
<evidence type="ECO:0000313" key="3">
    <source>
        <dbReference type="Proteomes" id="UP000011083"/>
    </source>
</evidence>